<evidence type="ECO:0000256" key="1">
    <source>
        <dbReference type="ARBA" id="ARBA00001946"/>
    </source>
</evidence>
<dbReference type="GO" id="GO:0007186">
    <property type="term" value="P:G protein-coupled receptor signaling pathway"/>
    <property type="evidence" value="ECO:0007669"/>
    <property type="project" value="InterPro"/>
</dbReference>
<dbReference type="GO" id="GO:0046872">
    <property type="term" value="F:metal ion binding"/>
    <property type="evidence" value="ECO:0007669"/>
    <property type="project" value="UniProtKB-KW"/>
</dbReference>
<feature type="binding site" evidence="13">
    <location>
        <begin position="44"/>
        <end position="49"/>
    </location>
    <ligand>
        <name>GTP</name>
        <dbReference type="ChEBI" id="CHEBI:37565"/>
    </ligand>
</feature>
<reference evidence="15" key="1">
    <citation type="submission" date="2020-11" db="EMBL/GenBank/DDBJ databases">
        <authorList>
            <consortium name="DOE Joint Genome Institute"/>
            <person name="Ahrendt S."/>
            <person name="Riley R."/>
            <person name="Andreopoulos W."/>
            <person name="Labutti K."/>
            <person name="Pangilinan J."/>
            <person name="Ruiz-Duenas F.J."/>
            <person name="Barrasa J.M."/>
            <person name="Sanchez-Garcia M."/>
            <person name="Camarero S."/>
            <person name="Miyauchi S."/>
            <person name="Serrano A."/>
            <person name="Linde D."/>
            <person name="Babiker R."/>
            <person name="Drula E."/>
            <person name="Ayuso-Fernandez I."/>
            <person name="Pacheco R."/>
            <person name="Padilla G."/>
            <person name="Ferreira P."/>
            <person name="Barriuso J."/>
            <person name="Kellner H."/>
            <person name="Castanera R."/>
            <person name="Alfaro M."/>
            <person name="Ramirez L."/>
            <person name="Pisabarro A.G."/>
            <person name="Kuo A."/>
            <person name="Tritt A."/>
            <person name="Lipzen A."/>
            <person name="He G."/>
            <person name="Yan M."/>
            <person name="Ng V."/>
            <person name="Cullen D."/>
            <person name="Martin F."/>
            <person name="Rosso M.-N."/>
            <person name="Henrissat B."/>
            <person name="Hibbett D."/>
            <person name="Martinez A.T."/>
            <person name="Grigoriev I.V."/>
        </authorList>
    </citation>
    <scope>NUCLEOTIDE SEQUENCE</scope>
    <source>
        <strain evidence="15">CBS 506.95</strain>
    </source>
</reference>
<accession>A0A9P6E8V2</accession>
<comment type="cofactor">
    <cofactor evidence="1">
        <name>Mg(2+)</name>
        <dbReference type="ChEBI" id="CHEBI:18420"/>
    </cofactor>
</comment>
<keyword evidence="11" id="KW-0449">Lipoprotein</keyword>
<dbReference type="PANTHER" id="PTHR10218">
    <property type="entry name" value="GTP-BINDING PROTEIN ALPHA SUBUNIT"/>
    <property type="match status" value="1"/>
</dbReference>
<keyword evidence="5 13" id="KW-0547">Nucleotide-binding</keyword>
<evidence type="ECO:0000256" key="4">
    <source>
        <dbReference type="ARBA" id="ARBA00022723"/>
    </source>
</evidence>
<dbReference type="SUPFAM" id="SSF52540">
    <property type="entry name" value="P-loop containing nucleoside triphosphate hydrolases"/>
    <property type="match status" value="1"/>
</dbReference>
<keyword evidence="3" id="KW-0519">Myristate</keyword>
<evidence type="ECO:0000256" key="12">
    <source>
        <dbReference type="ARBA" id="ARBA00072426"/>
    </source>
</evidence>
<evidence type="ECO:0000256" key="7">
    <source>
        <dbReference type="ARBA" id="ARBA00022842"/>
    </source>
</evidence>
<dbReference type="CDD" id="cd00066">
    <property type="entry name" value="G-alpha"/>
    <property type="match status" value="1"/>
</dbReference>
<name>A0A9P6E8V2_9AGAR</name>
<keyword evidence="7 14" id="KW-0460">Magnesium</keyword>
<feature type="binding site" evidence="13">
    <location>
        <begin position="200"/>
        <end position="204"/>
    </location>
    <ligand>
        <name>GTP</name>
        <dbReference type="ChEBI" id="CHEBI:37565"/>
    </ligand>
</feature>
<dbReference type="EMBL" id="MU157896">
    <property type="protein sequence ID" value="KAF9524632.1"/>
    <property type="molecule type" value="Genomic_DNA"/>
</dbReference>
<dbReference type="GO" id="GO:0005525">
    <property type="term" value="F:GTP binding"/>
    <property type="evidence" value="ECO:0007669"/>
    <property type="project" value="UniProtKB-KW"/>
</dbReference>
<keyword evidence="8 13" id="KW-0342">GTP-binding</keyword>
<dbReference type="Gene3D" id="1.10.400.10">
    <property type="entry name" value="GI Alpha 1, domain 2-like"/>
    <property type="match status" value="1"/>
</dbReference>
<feature type="binding site" evidence="14">
    <location>
        <position position="181"/>
    </location>
    <ligand>
        <name>Mg(2+)</name>
        <dbReference type="ChEBI" id="CHEBI:18420"/>
    </ligand>
</feature>
<dbReference type="AlphaFoldDB" id="A0A9P6E8V2"/>
<dbReference type="Gene3D" id="3.40.50.300">
    <property type="entry name" value="P-loop containing nucleotide triphosphate hydrolases"/>
    <property type="match status" value="1"/>
</dbReference>
<keyword evidence="4 14" id="KW-0479">Metal-binding</keyword>
<evidence type="ECO:0000256" key="3">
    <source>
        <dbReference type="ARBA" id="ARBA00022707"/>
    </source>
</evidence>
<evidence type="ECO:0000256" key="14">
    <source>
        <dbReference type="PIRSR" id="PIRSR601019-2"/>
    </source>
</evidence>
<protein>
    <recommendedName>
        <fullName evidence="12">Guanine nucleotide-binding protein subunit alpha</fullName>
    </recommendedName>
</protein>
<feature type="binding site" evidence="13">
    <location>
        <begin position="175"/>
        <end position="181"/>
    </location>
    <ligand>
        <name>GTP</name>
        <dbReference type="ChEBI" id="CHEBI:37565"/>
    </ligand>
</feature>
<evidence type="ECO:0000256" key="10">
    <source>
        <dbReference type="ARBA" id="ARBA00023224"/>
    </source>
</evidence>
<evidence type="ECO:0000256" key="2">
    <source>
        <dbReference type="ARBA" id="ARBA00011356"/>
    </source>
</evidence>
<dbReference type="InterPro" id="IPR011025">
    <property type="entry name" value="GproteinA_insert"/>
</dbReference>
<dbReference type="Pfam" id="PF00503">
    <property type="entry name" value="G-alpha"/>
    <property type="match status" value="1"/>
</dbReference>
<dbReference type="InterPro" id="IPR002975">
    <property type="entry name" value="Fungi_Gprotein_alpha"/>
</dbReference>
<evidence type="ECO:0000256" key="5">
    <source>
        <dbReference type="ARBA" id="ARBA00022741"/>
    </source>
</evidence>
<dbReference type="OrthoDB" id="5817230at2759"/>
<dbReference type="InterPro" id="IPR001019">
    <property type="entry name" value="Gprotein_alpha_su"/>
</dbReference>
<dbReference type="SUPFAM" id="SSF47895">
    <property type="entry name" value="Transducin (alpha subunit), insertion domain"/>
    <property type="match status" value="1"/>
</dbReference>
<dbReference type="GO" id="GO:0003924">
    <property type="term" value="F:GTPase activity"/>
    <property type="evidence" value="ECO:0007669"/>
    <property type="project" value="InterPro"/>
</dbReference>
<comment type="subunit">
    <text evidence="2">G proteins are composed of 3 units; alpha, beta and gamma. The alpha chain contains the guanine nucleotide binding site.</text>
</comment>
<keyword evidence="16" id="KW-1185">Reference proteome</keyword>
<dbReference type="GO" id="GO:0031683">
    <property type="term" value="F:G-protein beta/gamma-subunit complex binding"/>
    <property type="evidence" value="ECO:0007669"/>
    <property type="project" value="InterPro"/>
</dbReference>
<dbReference type="Proteomes" id="UP000807306">
    <property type="component" value="Unassembled WGS sequence"/>
</dbReference>
<dbReference type="FunFam" id="1.10.400.10:FF:000007">
    <property type="entry name" value="Guanine nucleotide-binding protein subunit alpha"/>
    <property type="match status" value="1"/>
</dbReference>
<dbReference type="GO" id="GO:0007010">
    <property type="term" value="P:cytoskeleton organization"/>
    <property type="evidence" value="ECO:0007669"/>
    <property type="project" value="UniProtKB-ARBA"/>
</dbReference>
<feature type="binding site" evidence="13">
    <location>
        <begin position="150"/>
        <end position="151"/>
    </location>
    <ligand>
        <name>GTP</name>
        <dbReference type="ChEBI" id="CHEBI:37565"/>
    </ligand>
</feature>
<dbReference type="PROSITE" id="PS51882">
    <property type="entry name" value="G_ALPHA"/>
    <property type="match status" value="1"/>
</dbReference>
<dbReference type="GO" id="GO:0005737">
    <property type="term" value="C:cytoplasm"/>
    <property type="evidence" value="ECO:0007669"/>
    <property type="project" value="TreeGrafter"/>
</dbReference>
<evidence type="ECO:0000313" key="16">
    <source>
        <dbReference type="Proteomes" id="UP000807306"/>
    </source>
</evidence>
<dbReference type="InterPro" id="IPR027417">
    <property type="entry name" value="P-loop_NTPase"/>
</dbReference>
<organism evidence="15 16">
    <name type="scientific">Crepidotus variabilis</name>
    <dbReference type="NCBI Taxonomy" id="179855"/>
    <lineage>
        <taxon>Eukaryota</taxon>
        <taxon>Fungi</taxon>
        <taxon>Dikarya</taxon>
        <taxon>Basidiomycota</taxon>
        <taxon>Agaricomycotina</taxon>
        <taxon>Agaricomycetes</taxon>
        <taxon>Agaricomycetidae</taxon>
        <taxon>Agaricales</taxon>
        <taxon>Agaricineae</taxon>
        <taxon>Crepidotaceae</taxon>
        <taxon>Crepidotus</taxon>
    </lineage>
</organism>
<evidence type="ECO:0000313" key="15">
    <source>
        <dbReference type="EMBL" id="KAF9524632.1"/>
    </source>
</evidence>
<dbReference type="GO" id="GO:0005834">
    <property type="term" value="C:heterotrimeric G-protein complex"/>
    <property type="evidence" value="ECO:0007669"/>
    <property type="project" value="InterPro"/>
</dbReference>
<keyword evidence="10" id="KW-0807">Transducer</keyword>
<evidence type="ECO:0000256" key="6">
    <source>
        <dbReference type="ARBA" id="ARBA00022801"/>
    </source>
</evidence>
<dbReference type="PANTHER" id="PTHR10218:SF302">
    <property type="entry name" value="GUANINE NUCLEOTIDE-BINDING PROTEIN ALPHA-5 SUBUNIT"/>
    <property type="match status" value="1"/>
</dbReference>
<evidence type="ECO:0000256" key="8">
    <source>
        <dbReference type="ARBA" id="ARBA00023134"/>
    </source>
</evidence>
<sequence length="354" mass="40542">MGCVNSTGVDDEAKARNDEIETQLKRDRLRAKNEIKMLLLGAGESGKSTVLKQMKLIHHGGYNEQERESYKEIIYSNTIQSMRAILDAMPQLDLALAPQNDARRAIIFSMPAQIEADQMPRDVADAIRALWRDPAVQDAVRRAREFQLNDSAVYYFNSIDRMSAPVYLPTDQDILRSRVKTTGITETTFQVGELTYKLFDVGGQRSERKKWIHCFENVTALVFLVSLSEYDQMLYEDESVNRMQEALTLFDSICNSRWFVKTSIILFLNKIDLFAEKLPRSPLEDYFPDYTGGNNYDAACDYLLHRFVSLNQSAATKQIYAHYTCATDTQQIKFVLSAIQDILLQLHLRECGLL</sequence>
<dbReference type="FunFam" id="3.40.50.300:FF:000692">
    <property type="entry name" value="Guanine nucleotide-binding protein subunit alpha"/>
    <property type="match status" value="1"/>
</dbReference>
<dbReference type="GO" id="GO:0000750">
    <property type="term" value="P:pheromone-dependent signal transduction involved in conjugation with cellular fusion"/>
    <property type="evidence" value="ECO:0007669"/>
    <property type="project" value="TreeGrafter"/>
</dbReference>
<feature type="binding site" evidence="13">
    <location>
        <position position="326"/>
    </location>
    <ligand>
        <name>GTP</name>
        <dbReference type="ChEBI" id="CHEBI:37565"/>
    </ligand>
</feature>
<proteinExistence type="predicted"/>
<evidence type="ECO:0000256" key="13">
    <source>
        <dbReference type="PIRSR" id="PIRSR601019-1"/>
    </source>
</evidence>
<feature type="binding site" evidence="14">
    <location>
        <position position="48"/>
    </location>
    <ligand>
        <name>Mg(2+)</name>
        <dbReference type="ChEBI" id="CHEBI:18420"/>
    </ligand>
</feature>
<dbReference type="PRINTS" id="PR00318">
    <property type="entry name" value="GPROTEINA"/>
</dbReference>
<evidence type="ECO:0000256" key="9">
    <source>
        <dbReference type="ARBA" id="ARBA00023139"/>
    </source>
</evidence>
<gene>
    <name evidence="15" type="ORF">CPB83DRAFT_946668</name>
</gene>
<dbReference type="SMART" id="SM00275">
    <property type="entry name" value="G_alpha"/>
    <property type="match status" value="1"/>
</dbReference>
<keyword evidence="9" id="KW-0564">Palmitate</keyword>
<dbReference type="PRINTS" id="PR01241">
    <property type="entry name" value="GPROTEINAFNG"/>
</dbReference>
<feature type="binding site" evidence="13">
    <location>
        <begin position="269"/>
        <end position="272"/>
    </location>
    <ligand>
        <name>GTP</name>
        <dbReference type="ChEBI" id="CHEBI:37565"/>
    </ligand>
</feature>
<comment type="caution">
    <text evidence="15">The sequence shown here is derived from an EMBL/GenBank/DDBJ whole genome shotgun (WGS) entry which is preliminary data.</text>
</comment>
<dbReference type="FunFam" id="3.40.50.300:FF:002307">
    <property type="entry name" value="Guanine nucleotide-binding protein G(k) subunit alpha"/>
    <property type="match status" value="1"/>
</dbReference>
<dbReference type="GO" id="GO:0001664">
    <property type="term" value="F:G protein-coupled receptor binding"/>
    <property type="evidence" value="ECO:0007669"/>
    <property type="project" value="InterPro"/>
</dbReference>
<evidence type="ECO:0000256" key="11">
    <source>
        <dbReference type="ARBA" id="ARBA00023288"/>
    </source>
</evidence>
<keyword evidence="6" id="KW-0378">Hydrolase</keyword>